<keyword evidence="1" id="KW-0698">rRNA processing</keyword>
<protein>
    <recommendedName>
        <fullName evidence="1">Ribosomal RNA-processing protein 8</fullName>
        <ecNumber evidence="1">2.1.1.-</ecNumber>
    </recommendedName>
</protein>
<comment type="function">
    <text evidence="1">Probable methyltransferase required to silence rDNA.</text>
</comment>
<dbReference type="SUPFAM" id="SSF53335">
    <property type="entry name" value="S-adenosyl-L-methionine-dependent methyltransferases"/>
    <property type="match status" value="1"/>
</dbReference>
<evidence type="ECO:0000313" key="3">
    <source>
        <dbReference type="Proteomes" id="UP000092600"/>
    </source>
</evidence>
<dbReference type="Proteomes" id="UP000092600">
    <property type="component" value="Unassembled WGS sequence"/>
</dbReference>
<reference evidence="2 3" key="1">
    <citation type="journal article" date="2016" name="DNA Res.">
        <title>The draft genome of MD-2 pineapple using hybrid error correction of long reads.</title>
        <authorList>
            <person name="Redwan R.M."/>
            <person name="Saidin A."/>
            <person name="Kumar S.V."/>
        </authorList>
    </citation>
    <scope>NUCLEOTIDE SEQUENCE [LARGE SCALE GENOMIC DNA]</scope>
    <source>
        <strain evidence="3">cv. MD2</strain>
        <tissue evidence="2">Leaf</tissue>
    </source>
</reference>
<accession>A0A199UVL5</accession>
<keyword evidence="1" id="KW-0489">Methyltransferase</keyword>
<dbReference type="GO" id="GO:0005730">
    <property type="term" value="C:nucleolus"/>
    <property type="evidence" value="ECO:0007669"/>
    <property type="project" value="UniProtKB-SubCell"/>
</dbReference>
<evidence type="ECO:0000313" key="2">
    <source>
        <dbReference type="EMBL" id="OAY68675.1"/>
    </source>
</evidence>
<dbReference type="GO" id="GO:0008168">
    <property type="term" value="F:methyltransferase activity"/>
    <property type="evidence" value="ECO:0007669"/>
    <property type="project" value="UniProtKB-KW"/>
</dbReference>
<keyword evidence="1" id="KW-0539">Nucleus</keyword>
<dbReference type="PANTHER" id="PTHR12787:SF0">
    <property type="entry name" value="RIBOSOMAL RNA-PROCESSING PROTEIN 8"/>
    <property type="match status" value="1"/>
</dbReference>
<evidence type="ECO:0000256" key="1">
    <source>
        <dbReference type="RuleBase" id="RU365074"/>
    </source>
</evidence>
<dbReference type="GO" id="GO:0006364">
    <property type="term" value="P:rRNA processing"/>
    <property type="evidence" value="ECO:0007669"/>
    <property type="project" value="UniProtKB-UniRule"/>
</dbReference>
<sequence length="126" mass="14244">MSHWPEQPVNIIIKWLRSHSSSLTVADFGCGDARIARNVKNKVFSIDLVSNIPSVIACEMSHIISSGLDFDFEAFWLNFTCKTPLDSSSIDVAVFCLSLMGTNYPSYLKEANRVLKPWFSTMKMLY</sequence>
<dbReference type="AlphaFoldDB" id="A0A199UVL5"/>
<dbReference type="EC" id="2.1.1.-" evidence="1"/>
<gene>
    <name evidence="2" type="ORF">ACMD2_21415</name>
</gene>
<dbReference type="InterPro" id="IPR029063">
    <property type="entry name" value="SAM-dependent_MTases_sf"/>
</dbReference>
<proteinExistence type="inferred from homology"/>
<dbReference type="InterPro" id="IPR007823">
    <property type="entry name" value="RRP8"/>
</dbReference>
<keyword evidence="1" id="KW-0949">S-adenosyl-L-methionine</keyword>
<dbReference type="Pfam" id="PF05148">
    <property type="entry name" value="Methyltransf_8"/>
    <property type="match status" value="2"/>
</dbReference>
<dbReference type="STRING" id="4615.A0A199UVL5"/>
<name>A0A199UVL5_ANACO</name>
<dbReference type="Gene3D" id="3.40.50.150">
    <property type="entry name" value="Vaccinia Virus protein VP39"/>
    <property type="match status" value="1"/>
</dbReference>
<comment type="similarity">
    <text evidence="1">Belongs to the methyltransferase superfamily. RRP8 family.</text>
</comment>
<comment type="caution">
    <text evidence="2">The sequence shown here is derived from an EMBL/GenBank/DDBJ whole genome shotgun (WGS) entry which is preliminary data.</text>
</comment>
<organism evidence="2 3">
    <name type="scientific">Ananas comosus</name>
    <name type="common">Pineapple</name>
    <name type="synonym">Ananas ananas</name>
    <dbReference type="NCBI Taxonomy" id="4615"/>
    <lineage>
        <taxon>Eukaryota</taxon>
        <taxon>Viridiplantae</taxon>
        <taxon>Streptophyta</taxon>
        <taxon>Embryophyta</taxon>
        <taxon>Tracheophyta</taxon>
        <taxon>Spermatophyta</taxon>
        <taxon>Magnoliopsida</taxon>
        <taxon>Liliopsida</taxon>
        <taxon>Poales</taxon>
        <taxon>Bromeliaceae</taxon>
        <taxon>Bromelioideae</taxon>
        <taxon>Ananas</taxon>
    </lineage>
</organism>
<keyword evidence="1" id="KW-0808">Transferase</keyword>
<dbReference type="EMBL" id="LSRQ01004799">
    <property type="protein sequence ID" value="OAY68675.1"/>
    <property type="molecule type" value="Genomic_DNA"/>
</dbReference>
<dbReference type="GO" id="GO:0032259">
    <property type="term" value="P:methylation"/>
    <property type="evidence" value="ECO:0007669"/>
    <property type="project" value="UniProtKB-KW"/>
</dbReference>
<comment type="subcellular location">
    <subcellularLocation>
        <location evidence="1">Nucleus</location>
        <location evidence="1">Nucleolus</location>
    </subcellularLocation>
</comment>
<dbReference type="PANTHER" id="PTHR12787">
    <property type="entry name" value="RIBOSOMAL RNA-PROCESSING PROTEIN 8"/>
    <property type="match status" value="1"/>
</dbReference>